<sequence length="730" mass="82119">MPSSTNFSDLHLPSSSTSNLVSLQSLNHALPIKLDRNNYIIWKTQMENVVYANGFEEYINGTKPCPPQELHTSELNPTFVQWRRFDRMLRLEFQTTKKGVDPMLEYILKIKTISDNLVAIGEPVKESDHILQLLGGLDSEYNTIMASLTTHLPFAVAHIVPTPSTQHPRPHQPKFQSLQPRFQSHHSGNHQQVPFLIPDPITDLITDLLTDLPHPLLTYLLTSLLALNANCVEPMVYLLHRTLLHYKPCLLQHQIIKISSSLTPEQPTISVILLRLSLMFNRTSVLALTPGAIWHSRLGHLAAPILSKALAYYNPSVSFQINKIAPCKICPLAKSHSLLYSLSSSHVSQPLALIHTDLWGLAPSPSTLGARFFLLFIDDYSRYTWIYFLSAKDQALSTFITFRKMIENQLNSTIKCIHSDNGREFIAFKPDLEAHGIVHQFSCPQTPQQNGRAKRKISHFVETDLLFVCFLVMPRLTKVPIAPPLQILFHHYFQVPFAPTPSPTLSSSPSPLNTHPMVTRAKSGIHKKNSFLMQTTIVKSYTIRLILALAISFQWPVRQLDVENAFLNGDLQDEAPRAWFQKLRVALVDYGFQSSRTDTSLFIHHTASDILILLIYMDDILVTGSNPKLQGSVLHLNQQKYIANLLHRTQMEASKPVLTPVGALQYVTLTRPDIAFVVNKACQFMAKPSDVHWDIVMLTRPPVRMIAGAPTDIVSSLAQISSHGPPPNNA</sequence>
<dbReference type="InterPro" id="IPR001584">
    <property type="entry name" value="Integrase_cat-core"/>
</dbReference>
<dbReference type="GO" id="GO:0003676">
    <property type="term" value="F:nucleic acid binding"/>
    <property type="evidence" value="ECO:0007669"/>
    <property type="project" value="InterPro"/>
</dbReference>
<dbReference type="Pfam" id="PF00665">
    <property type="entry name" value="rve"/>
    <property type="match status" value="1"/>
</dbReference>
<proteinExistence type="predicted"/>
<dbReference type="EMBL" id="QGNW01000015">
    <property type="protein sequence ID" value="RVX16768.1"/>
    <property type="molecule type" value="Genomic_DNA"/>
</dbReference>
<evidence type="ECO:0000313" key="2">
    <source>
        <dbReference type="EMBL" id="RVX16768.1"/>
    </source>
</evidence>
<feature type="domain" description="Integrase catalytic" evidence="1">
    <location>
        <begin position="346"/>
        <end position="517"/>
    </location>
</feature>
<protein>
    <submittedName>
        <fullName evidence="2">Retrovirus-related Pol polyprotein from transposon RE1</fullName>
    </submittedName>
</protein>
<accession>A0A438K6D7</accession>
<organism evidence="2 3">
    <name type="scientific">Vitis vinifera</name>
    <name type="common">Grape</name>
    <dbReference type="NCBI Taxonomy" id="29760"/>
    <lineage>
        <taxon>Eukaryota</taxon>
        <taxon>Viridiplantae</taxon>
        <taxon>Streptophyta</taxon>
        <taxon>Embryophyta</taxon>
        <taxon>Tracheophyta</taxon>
        <taxon>Spermatophyta</taxon>
        <taxon>Magnoliopsida</taxon>
        <taxon>eudicotyledons</taxon>
        <taxon>Gunneridae</taxon>
        <taxon>Pentapetalae</taxon>
        <taxon>rosids</taxon>
        <taxon>Vitales</taxon>
        <taxon>Vitaceae</taxon>
        <taxon>Viteae</taxon>
        <taxon>Vitis</taxon>
    </lineage>
</organism>
<dbReference type="Proteomes" id="UP000288805">
    <property type="component" value="Unassembled WGS sequence"/>
</dbReference>
<name>A0A438K6D7_VITVI</name>
<dbReference type="InterPro" id="IPR012337">
    <property type="entry name" value="RNaseH-like_sf"/>
</dbReference>
<evidence type="ECO:0000313" key="3">
    <source>
        <dbReference type="Proteomes" id="UP000288805"/>
    </source>
</evidence>
<evidence type="ECO:0000259" key="1">
    <source>
        <dbReference type="PROSITE" id="PS50994"/>
    </source>
</evidence>
<dbReference type="AlphaFoldDB" id="A0A438K6D7"/>
<dbReference type="SUPFAM" id="SSF56672">
    <property type="entry name" value="DNA/RNA polymerases"/>
    <property type="match status" value="1"/>
</dbReference>
<comment type="caution">
    <text evidence="2">The sequence shown here is derived from an EMBL/GenBank/DDBJ whole genome shotgun (WGS) entry which is preliminary data.</text>
</comment>
<dbReference type="PANTHER" id="PTHR42648">
    <property type="entry name" value="TRANSPOSASE, PUTATIVE-RELATED"/>
    <property type="match status" value="1"/>
</dbReference>
<dbReference type="InterPro" id="IPR043502">
    <property type="entry name" value="DNA/RNA_pol_sf"/>
</dbReference>
<dbReference type="InterPro" id="IPR039537">
    <property type="entry name" value="Retrotran_Ty1/copia-like"/>
</dbReference>
<dbReference type="InterPro" id="IPR036397">
    <property type="entry name" value="RNaseH_sf"/>
</dbReference>
<reference evidence="2 3" key="1">
    <citation type="journal article" date="2018" name="PLoS Genet.">
        <title>Population sequencing reveals clonal diversity and ancestral inbreeding in the grapevine cultivar Chardonnay.</title>
        <authorList>
            <person name="Roach M.J."/>
            <person name="Johnson D.L."/>
            <person name="Bohlmann J."/>
            <person name="van Vuuren H.J."/>
            <person name="Jones S.J."/>
            <person name="Pretorius I.S."/>
            <person name="Schmidt S.A."/>
            <person name="Borneman A.R."/>
        </authorList>
    </citation>
    <scope>NUCLEOTIDE SEQUENCE [LARGE SCALE GENOMIC DNA]</scope>
    <source>
        <strain evidence="3">cv. Chardonnay</strain>
        <tissue evidence="2">Leaf</tissue>
    </source>
</reference>
<dbReference type="PANTHER" id="PTHR42648:SF28">
    <property type="entry name" value="TRANSPOSON-ENCODED PROTEIN WITH RIBONUCLEASE H-LIKE AND RETROVIRUS ZINC FINGER-LIKE DOMAINS"/>
    <property type="match status" value="1"/>
</dbReference>
<dbReference type="GO" id="GO:0015074">
    <property type="term" value="P:DNA integration"/>
    <property type="evidence" value="ECO:0007669"/>
    <property type="project" value="InterPro"/>
</dbReference>
<gene>
    <name evidence="2" type="primary">RE1_909</name>
    <name evidence="2" type="ORF">CK203_006219</name>
</gene>
<dbReference type="SUPFAM" id="SSF53098">
    <property type="entry name" value="Ribonuclease H-like"/>
    <property type="match status" value="1"/>
</dbReference>
<dbReference type="PROSITE" id="PS50994">
    <property type="entry name" value="INTEGRASE"/>
    <property type="match status" value="1"/>
</dbReference>
<dbReference type="Gene3D" id="3.30.420.10">
    <property type="entry name" value="Ribonuclease H-like superfamily/Ribonuclease H"/>
    <property type="match status" value="1"/>
</dbReference>